<reference evidence="1" key="1">
    <citation type="submission" date="2018-10" db="EMBL/GenBank/DDBJ databases">
        <title>Population genomic analysis revealed the cold adaptation of white poplar.</title>
        <authorList>
            <person name="Liu Y.-J."/>
        </authorList>
    </citation>
    <scope>NUCLEOTIDE SEQUENCE [LARGE SCALE GENOMIC DNA]</scope>
    <source>
        <strain evidence="1">PAL-ZL1</strain>
    </source>
</reference>
<protein>
    <submittedName>
        <fullName evidence="1">Uncharacterized protein</fullName>
    </submittedName>
</protein>
<name>A0A4U5QZ46_POPAL</name>
<comment type="caution">
    <text evidence="1">The sequence shown here is derived from an EMBL/GenBank/DDBJ whole genome shotgun (WGS) entry which is preliminary data.</text>
</comment>
<evidence type="ECO:0000313" key="1">
    <source>
        <dbReference type="EMBL" id="TKS16550.1"/>
    </source>
</evidence>
<dbReference type="EMBL" id="RCHU01000058">
    <property type="protein sequence ID" value="TKS16550.1"/>
    <property type="molecule type" value="Genomic_DNA"/>
</dbReference>
<proteinExistence type="predicted"/>
<sequence length="116" mass="12838">MMKVGGGAEAEISRRRPVCGSSVTSLSSTVEGLRENRERRWTMERDLRVWIWLRGDGWLVCGNGRKVLVGGKGGLSGWFLGFFFGKEGERLKAEDGDDLEMGEKKIQRGQSAALSC</sequence>
<dbReference type="AlphaFoldDB" id="A0A4U5QZ46"/>
<gene>
    <name evidence="1" type="ORF">D5086_0000021980</name>
</gene>
<accession>A0A4U5QZ46</accession>
<organism evidence="1">
    <name type="scientific">Populus alba</name>
    <name type="common">White poplar</name>
    <dbReference type="NCBI Taxonomy" id="43335"/>
    <lineage>
        <taxon>Eukaryota</taxon>
        <taxon>Viridiplantae</taxon>
        <taxon>Streptophyta</taxon>
        <taxon>Embryophyta</taxon>
        <taxon>Tracheophyta</taxon>
        <taxon>Spermatophyta</taxon>
        <taxon>Magnoliopsida</taxon>
        <taxon>eudicotyledons</taxon>
        <taxon>Gunneridae</taxon>
        <taxon>Pentapetalae</taxon>
        <taxon>rosids</taxon>
        <taxon>fabids</taxon>
        <taxon>Malpighiales</taxon>
        <taxon>Salicaceae</taxon>
        <taxon>Saliceae</taxon>
        <taxon>Populus</taxon>
    </lineage>
</organism>